<proteinExistence type="predicted"/>
<organism evidence="2 3">
    <name type="scientific">Streptomyces phage Sushi23</name>
    <dbReference type="NCBI Taxonomy" id="2015806"/>
    <lineage>
        <taxon>Viruses</taxon>
        <taxon>Duplodnaviria</taxon>
        <taxon>Heunggongvirae</taxon>
        <taxon>Uroviricota</taxon>
        <taxon>Caudoviricetes</taxon>
        <taxon>Stanwilliamsviridae</taxon>
        <taxon>Boydwoodruffvirinae</taxon>
        <taxon>Samistivirus</taxon>
        <taxon>Samistivirus peebs</taxon>
    </lineage>
</organism>
<keyword evidence="1" id="KW-0472">Membrane</keyword>
<protein>
    <submittedName>
        <fullName evidence="2">Uncharacterized protein</fullName>
    </submittedName>
</protein>
<feature type="transmembrane region" description="Helical" evidence="1">
    <location>
        <begin position="20"/>
        <end position="39"/>
    </location>
</feature>
<dbReference type="InterPro" id="IPR046657">
    <property type="entry name" value="DUF6766"/>
</dbReference>
<name>A0A222YZV0_9CAUD</name>
<sequence>MEINRHRKKGSFVRRHSLSLALLFVFLIQCVIVWFTGYSDWRGDQLLQHASVAIWPDYLIHWVYEMAVSLVADTYGALLLVLFAKWFYEKGSPESGDENDSN</sequence>
<reference evidence="2 3" key="1">
    <citation type="submission" date="2017-06" db="EMBL/GenBank/DDBJ databases">
        <authorList>
            <person name="Mageeney C.M."/>
            <person name="Olugbade I.D."/>
            <person name="Kenna M.A."/>
            <person name="Ware V.C."/>
            <person name="Garlena R.A."/>
            <person name="Russell D.A."/>
            <person name="Pope W.H."/>
            <person name="Jacobs-Sera D."/>
            <person name="Hendrix R.W."/>
            <person name="Hatfull G.F."/>
        </authorList>
    </citation>
    <scope>NUCLEOTIDE SEQUENCE [LARGE SCALE GENOMIC DNA]</scope>
</reference>
<evidence type="ECO:0000256" key="1">
    <source>
        <dbReference type="SAM" id="Phobius"/>
    </source>
</evidence>
<evidence type="ECO:0000313" key="3">
    <source>
        <dbReference type="Proteomes" id="UP000225758"/>
    </source>
</evidence>
<keyword evidence="1" id="KW-0812">Transmembrane</keyword>
<gene>
    <name evidence="2" type="ORF">SEA_SUSHI23_208</name>
</gene>
<keyword evidence="1" id="KW-1133">Transmembrane helix</keyword>
<accession>A0A222YZV0</accession>
<dbReference type="Proteomes" id="UP000225758">
    <property type="component" value="Segment"/>
</dbReference>
<dbReference type="EMBL" id="MF358542">
    <property type="protein sequence ID" value="ASR76594.1"/>
    <property type="molecule type" value="Genomic_DNA"/>
</dbReference>
<evidence type="ECO:0000313" key="2">
    <source>
        <dbReference type="EMBL" id="ASR76594.1"/>
    </source>
</evidence>
<feature type="transmembrane region" description="Helical" evidence="1">
    <location>
        <begin position="59"/>
        <end position="83"/>
    </location>
</feature>
<dbReference type="Pfam" id="PF20554">
    <property type="entry name" value="DUF6766"/>
    <property type="match status" value="1"/>
</dbReference>